<reference evidence="10" key="1">
    <citation type="submission" date="2021-01" db="EMBL/GenBank/DDBJ databases">
        <title>Whole genome shotgun sequence of Sinosporangium siamense NBRC 109515.</title>
        <authorList>
            <person name="Komaki H."/>
            <person name="Tamura T."/>
        </authorList>
    </citation>
    <scope>NUCLEOTIDE SEQUENCE</scope>
    <source>
        <strain evidence="10">NBRC 109515</strain>
    </source>
</reference>
<dbReference type="AlphaFoldDB" id="A0A919RFH0"/>
<comment type="subcellular location">
    <subcellularLocation>
        <location evidence="1 7">Cell membrane</location>
        <topology evidence="1 7">Multi-pass membrane protein</topology>
    </subcellularLocation>
</comment>
<dbReference type="PANTHER" id="PTHR43744:SF12">
    <property type="entry name" value="ABC TRANSPORTER PERMEASE PROTEIN MG189-RELATED"/>
    <property type="match status" value="1"/>
</dbReference>
<dbReference type="CDD" id="cd06261">
    <property type="entry name" value="TM_PBP2"/>
    <property type="match status" value="1"/>
</dbReference>
<evidence type="ECO:0000256" key="6">
    <source>
        <dbReference type="ARBA" id="ARBA00023136"/>
    </source>
</evidence>
<keyword evidence="11" id="KW-1185">Reference proteome</keyword>
<dbReference type="SUPFAM" id="SSF161098">
    <property type="entry name" value="MetI-like"/>
    <property type="match status" value="1"/>
</dbReference>
<evidence type="ECO:0000256" key="2">
    <source>
        <dbReference type="ARBA" id="ARBA00022448"/>
    </source>
</evidence>
<feature type="transmembrane region" description="Helical" evidence="7">
    <location>
        <begin position="125"/>
        <end position="145"/>
    </location>
</feature>
<sequence length="294" mass="31828">MTAVPALDRGRPRSHAKRRGSRRTAKHPVAYLILSILALYAIGPMVVFVLASLKTPSEISESPLGLPGEFRWDNFATAWVEANMGAGLMNSVVIAVSTAVGVCVIAGCAAYALTRLDLPKPGVFILYLLVASSLPIQLFLVPLLSLWTKIGLYDSRFGLIVIYWAIYSPFATLLIRSFLIAVPKEYEAAARIDGAGEIRVFTRIVFPLVWPGILTAGLVAGLQAYNEFLLAVTFIQDSENLPASISLYSFQQGFSPNWALVSAAGLIMVLPVLALFIALQRRFVEGYTSSGMSG</sequence>
<feature type="transmembrane region" description="Helical" evidence="7">
    <location>
        <begin position="92"/>
        <end position="113"/>
    </location>
</feature>
<evidence type="ECO:0000313" key="10">
    <source>
        <dbReference type="EMBL" id="GII92752.1"/>
    </source>
</evidence>
<feature type="compositionally biased region" description="Basic residues" evidence="8">
    <location>
        <begin position="12"/>
        <end position="22"/>
    </location>
</feature>
<evidence type="ECO:0000256" key="1">
    <source>
        <dbReference type="ARBA" id="ARBA00004651"/>
    </source>
</evidence>
<feature type="region of interest" description="Disordered" evidence="8">
    <location>
        <begin position="1"/>
        <end position="22"/>
    </location>
</feature>
<keyword evidence="5 7" id="KW-1133">Transmembrane helix</keyword>
<feature type="transmembrane region" description="Helical" evidence="7">
    <location>
        <begin position="258"/>
        <end position="279"/>
    </location>
</feature>
<dbReference type="GO" id="GO:0055085">
    <property type="term" value="P:transmembrane transport"/>
    <property type="evidence" value="ECO:0007669"/>
    <property type="project" value="InterPro"/>
</dbReference>
<evidence type="ECO:0000313" key="11">
    <source>
        <dbReference type="Proteomes" id="UP000606172"/>
    </source>
</evidence>
<dbReference type="EMBL" id="BOOW01000018">
    <property type="protein sequence ID" value="GII92752.1"/>
    <property type="molecule type" value="Genomic_DNA"/>
</dbReference>
<gene>
    <name evidence="10" type="primary">yurM</name>
    <name evidence="10" type="ORF">Ssi02_29830</name>
</gene>
<dbReference type="GO" id="GO:0005886">
    <property type="term" value="C:plasma membrane"/>
    <property type="evidence" value="ECO:0007669"/>
    <property type="project" value="UniProtKB-SubCell"/>
</dbReference>
<name>A0A919RFH0_9ACTN</name>
<dbReference type="Gene3D" id="1.10.3720.10">
    <property type="entry name" value="MetI-like"/>
    <property type="match status" value="1"/>
</dbReference>
<dbReference type="InterPro" id="IPR035906">
    <property type="entry name" value="MetI-like_sf"/>
</dbReference>
<dbReference type="InterPro" id="IPR000515">
    <property type="entry name" value="MetI-like"/>
</dbReference>
<proteinExistence type="inferred from homology"/>
<feature type="domain" description="ABC transmembrane type-1" evidence="9">
    <location>
        <begin position="88"/>
        <end position="279"/>
    </location>
</feature>
<accession>A0A919RFH0</accession>
<organism evidence="10 11">
    <name type="scientific">Sinosporangium siamense</name>
    <dbReference type="NCBI Taxonomy" id="1367973"/>
    <lineage>
        <taxon>Bacteria</taxon>
        <taxon>Bacillati</taxon>
        <taxon>Actinomycetota</taxon>
        <taxon>Actinomycetes</taxon>
        <taxon>Streptosporangiales</taxon>
        <taxon>Streptosporangiaceae</taxon>
        <taxon>Sinosporangium</taxon>
    </lineage>
</organism>
<feature type="transmembrane region" description="Helical" evidence="7">
    <location>
        <begin position="29"/>
        <end position="53"/>
    </location>
</feature>
<dbReference type="Pfam" id="PF00528">
    <property type="entry name" value="BPD_transp_1"/>
    <property type="match status" value="1"/>
</dbReference>
<feature type="transmembrane region" description="Helical" evidence="7">
    <location>
        <begin position="200"/>
        <end position="225"/>
    </location>
</feature>
<comment type="caution">
    <text evidence="10">The sequence shown here is derived from an EMBL/GenBank/DDBJ whole genome shotgun (WGS) entry which is preliminary data.</text>
</comment>
<dbReference type="PANTHER" id="PTHR43744">
    <property type="entry name" value="ABC TRANSPORTER PERMEASE PROTEIN MG189-RELATED-RELATED"/>
    <property type="match status" value="1"/>
</dbReference>
<feature type="transmembrane region" description="Helical" evidence="7">
    <location>
        <begin position="157"/>
        <end position="179"/>
    </location>
</feature>
<dbReference type="RefSeq" id="WP_204025777.1">
    <property type="nucleotide sequence ID" value="NZ_BOOW01000018.1"/>
</dbReference>
<keyword evidence="6 7" id="KW-0472">Membrane</keyword>
<comment type="similarity">
    <text evidence="7">Belongs to the binding-protein-dependent transport system permease family.</text>
</comment>
<dbReference type="Proteomes" id="UP000606172">
    <property type="component" value="Unassembled WGS sequence"/>
</dbReference>
<evidence type="ECO:0000256" key="8">
    <source>
        <dbReference type="SAM" id="MobiDB-lite"/>
    </source>
</evidence>
<keyword evidence="2 7" id="KW-0813">Transport</keyword>
<dbReference type="PROSITE" id="PS50928">
    <property type="entry name" value="ABC_TM1"/>
    <property type="match status" value="1"/>
</dbReference>
<keyword evidence="3" id="KW-1003">Cell membrane</keyword>
<protein>
    <submittedName>
        <fullName evidence="10">Sugar ABC transporter permease</fullName>
    </submittedName>
</protein>
<evidence type="ECO:0000256" key="4">
    <source>
        <dbReference type="ARBA" id="ARBA00022692"/>
    </source>
</evidence>
<evidence type="ECO:0000256" key="7">
    <source>
        <dbReference type="RuleBase" id="RU363032"/>
    </source>
</evidence>
<evidence type="ECO:0000259" key="9">
    <source>
        <dbReference type="PROSITE" id="PS50928"/>
    </source>
</evidence>
<evidence type="ECO:0000256" key="3">
    <source>
        <dbReference type="ARBA" id="ARBA00022475"/>
    </source>
</evidence>
<evidence type="ECO:0000256" key="5">
    <source>
        <dbReference type="ARBA" id="ARBA00022989"/>
    </source>
</evidence>
<keyword evidence="4 7" id="KW-0812">Transmembrane</keyword>